<dbReference type="InterPro" id="IPR013083">
    <property type="entry name" value="Znf_RING/FYVE/PHD"/>
</dbReference>
<dbReference type="RefSeq" id="XP_018142584.1">
    <property type="nucleotide sequence ID" value="XM_018294077.1"/>
</dbReference>
<sequence length="218" mass="24730">MSDILRIFATVRHDLHVAAQVMVGYLVAVLVAVLWYGFHHVVGADVDRNGCMHKREPQVSWSLDVTFENRCGVLLLTDPLAGAVFIKLCRKPLVLESHYGDRNSLWRRAMQRISPFQLSDRHTDTGSFDKEQSAVADLVAMNYDCEVSQLLVCGHFLHSKCLAKWWLGHETWCPVCGRVYWEPYDPDTETSTQMTDQDGSEFDQQSVIESLPASLCQV</sequence>
<keyword evidence="1" id="KW-1133">Transmembrane helix</keyword>
<evidence type="ECO:0000313" key="3">
    <source>
        <dbReference type="Proteomes" id="UP000078397"/>
    </source>
</evidence>
<dbReference type="Gene3D" id="3.30.40.10">
    <property type="entry name" value="Zinc/RING finger domain, C3HC4 (zinc finger)"/>
    <property type="match status" value="1"/>
</dbReference>
<dbReference type="KEGG" id="pchm:VFPPC_16324"/>
<keyword evidence="1" id="KW-0812">Transmembrane</keyword>
<comment type="caution">
    <text evidence="2">The sequence shown here is derived from an EMBL/GenBank/DDBJ whole genome shotgun (WGS) entry which is preliminary data.</text>
</comment>
<gene>
    <name evidence="2" type="ORF">VFPPC_16324</name>
</gene>
<organism evidence="2 3">
    <name type="scientific">Pochonia chlamydosporia 170</name>
    <dbReference type="NCBI Taxonomy" id="1380566"/>
    <lineage>
        <taxon>Eukaryota</taxon>
        <taxon>Fungi</taxon>
        <taxon>Dikarya</taxon>
        <taxon>Ascomycota</taxon>
        <taxon>Pezizomycotina</taxon>
        <taxon>Sordariomycetes</taxon>
        <taxon>Hypocreomycetidae</taxon>
        <taxon>Hypocreales</taxon>
        <taxon>Clavicipitaceae</taxon>
        <taxon>Pochonia</taxon>
    </lineage>
</organism>
<protein>
    <submittedName>
        <fullName evidence="2">Ring finger domain-containing protein</fullName>
    </submittedName>
</protein>
<proteinExistence type="predicted"/>
<keyword evidence="1" id="KW-0472">Membrane</keyword>
<keyword evidence="3" id="KW-1185">Reference proteome</keyword>
<evidence type="ECO:0000256" key="1">
    <source>
        <dbReference type="SAM" id="Phobius"/>
    </source>
</evidence>
<name>A0A179FJ43_METCM</name>
<dbReference type="Proteomes" id="UP000078397">
    <property type="component" value="Unassembled WGS sequence"/>
</dbReference>
<feature type="transmembrane region" description="Helical" evidence="1">
    <location>
        <begin position="21"/>
        <end position="38"/>
    </location>
</feature>
<reference evidence="2 3" key="1">
    <citation type="journal article" date="2016" name="PLoS Pathog.">
        <title>Biosynthesis of antibiotic leucinostatins in bio-control fungus Purpureocillium lilacinum and their inhibition on phytophthora revealed by genome mining.</title>
        <authorList>
            <person name="Wang G."/>
            <person name="Liu Z."/>
            <person name="Lin R."/>
            <person name="Li E."/>
            <person name="Mao Z."/>
            <person name="Ling J."/>
            <person name="Yang Y."/>
            <person name="Yin W.B."/>
            <person name="Xie B."/>
        </authorList>
    </citation>
    <scope>NUCLEOTIDE SEQUENCE [LARGE SCALE GENOMIC DNA]</scope>
    <source>
        <strain evidence="2">170</strain>
    </source>
</reference>
<dbReference type="AlphaFoldDB" id="A0A179FJ43"/>
<evidence type="ECO:0000313" key="2">
    <source>
        <dbReference type="EMBL" id="OAQ65270.1"/>
    </source>
</evidence>
<dbReference type="EMBL" id="LSBJ02000005">
    <property type="protein sequence ID" value="OAQ65270.1"/>
    <property type="molecule type" value="Genomic_DNA"/>
</dbReference>
<dbReference type="GeneID" id="28858071"/>
<accession>A0A179FJ43</accession>
<dbReference type="SUPFAM" id="SSF57850">
    <property type="entry name" value="RING/U-box"/>
    <property type="match status" value="1"/>
</dbReference>